<sequence>MFLFVSSQVGLAEAKHHQRNKLLLDCVPLAPPPPRHVAPPIYVPPSRSRRGRGP</sequence>
<dbReference type="EMBL" id="KL985268">
    <property type="protein sequence ID" value="KFK22809.1"/>
    <property type="molecule type" value="Genomic_DNA"/>
</dbReference>
<evidence type="ECO:0000313" key="2">
    <source>
        <dbReference type="Proteomes" id="UP000029120"/>
    </source>
</evidence>
<keyword evidence="2" id="KW-1185">Reference proteome</keyword>
<proteinExistence type="predicted"/>
<reference evidence="2" key="1">
    <citation type="journal article" date="2015" name="Nat. Plants">
        <title>Genome expansion of Arabis alpina linked with retrotransposition and reduced symmetric DNA methylation.</title>
        <authorList>
            <person name="Willing E.M."/>
            <person name="Rawat V."/>
            <person name="Mandakova T."/>
            <person name="Maumus F."/>
            <person name="James G.V."/>
            <person name="Nordstroem K.J."/>
            <person name="Becker C."/>
            <person name="Warthmann N."/>
            <person name="Chica C."/>
            <person name="Szarzynska B."/>
            <person name="Zytnicki M."/>
            <person name="Albani M.C."/>
            <person name="Kiefer C."/>
            <person name="Bergonzi S."/>
            <person name="Castaings L."/>
            <person name="Mateos J.L."/>
            <person name="Berns M.C."/>
            <person name="Bujdoso N."/>
            <person name="Piofczyk T."/>
            <person name="de Lorenzo L."/>
            <person name="Barrero-Sicilia C."/>
            <person name="Mateos I."/>
            <person name="Piednoel M."/>
            <person name="Hagmann J."/>
            <person name="Chen-Min-Tao R."/>
            <person name="Iglesias-Fernandez R."/>
            <person name="Schuster S.C."/>
            <person name="Alonso-Blanco C."/>
            <person name="Roudier F."/>
            <person name="Carbonero P."/>
            <person name="Paz-Ares J."/>
            <person name="Davis S.J."/>
            <person name="Pecinka A."/>
            <person name="Quesneville H."/>
            <person name="Colot V."/>
            <person name="Lysak M.A."/>
            <person name="Weigel D."/>
            <person name="Coupland G."/>
            <person name="Schneeberger K."/>
        </authorList>
    </citation>
    <scope>NUCLEOTIDE SEQUENCE [LARGE SCALE GENOMIC DNA]</scope>
    <source>
        <strain evidence="2">cv. Pajares</strain>
    </source>
</reference>
<dbReference type="OMA" id="EAKHHQR"/>
<dbReference type="AlphaFoldDB" id="A0A087FYV7"/>
<protein>
    <submittedName>
        <fullName evidence="1">Uncharacterized protein</fullName>
    </submittedName>
</protein>
<evidence type="ECO:0000313" key="1">
    <source>
        <dbReference type="EMBL" id="KFK22809.1"/>
    </source>
</evidence>
<organism evidence="1 2">
    <name type="scientific">Arabis alpina</name>
    <name type="common">Alpine rock-cress</name>
    <dbReference type="NCBI Taxonomy" id="50452"/>
    <lineage>
        <taxon>Eukaryota</taxon>
        <taxon>Viridiplantae</taxon>
        <taxon>Streptophyta</taxon>
        <taxon>Embryophyta</taxon>
        <taxon>Tracheophyta</taxon>
        <taxon>Spermatophyta</taxon>
        <taxon>Magnoliopsida</taxon>
        <taxon>eudicotyledons</taxon>
        <taxon>Gunneridae</taxon>
        <taxon>Pentapetalae</taxon>
        <taxon>rosids</taxon>
        <taxon>malvids</taxon>
        <taxon>Brassicales</taxon>
        <taxon>Brassicaceae</taxon>
        <taxon>Arabideae</taxon>
        <taxon>Arabis</taxon>
    </lineage>
</organism>
<accession>A0A087FYV7</accession>
<name>A0A087FYV7_ARAAL</name>
<gene>
    <name evidence="1" type="ORF">AALP_AAs58725U000100</name>
</gene>
<dbReference type="Proteomes" id="UP000029120">
    <property type="component" value="Unassembled WGS sequence"/>
</dbReference>
<dbReference type="Gramene" id="KFK22809">
    <property type="protein sequence ID" value="KFK22809"/>
    <property type="gene ID" value="AALP_AAs58725U000100"/>
</dbReference>